<protein>
    <recommendedName>
        <fullName evidence="4">RCC1-like domain-containing protein</fullName>
    </recommendedName>
</protein>
<feature type="region of interest" description="Disordered" evidence="3">
    <location>
        <begin position="653"/>
        <end position="759"/>
    </location>
</feature>
<comment type="caution">
    <text evidence="5">The sequence shown here is derived from an EMBL/GenBank/DDBJ whole genome shotgun (WGS) entry which is preliminary data.</text>
</comment>
<feature type="compositionally biased region" description="Polar residues" evidence="3">
    <location>
        <begin position="174"/>
        <end position="183"/>
    </location>
</feature>
<dbReference type="PROSITE" id="PS50012">
    <property type="entry name" value="RCC1_3"/>
    <property type="match status" value="7"/>
</dbReference>
<dbReference type="PANTHER" id="PTHR22872">
    <property type="entry name" value="BTK-BINDING PROTEIN-RELATED"/>
    <property type="match status" value="1"/>
</dbReference>
<feature type="region of interest" description="Disordered" evidence="3">
    <location>
        <begin position="1"/>
        <end position="103"/>
    </location>
</feature>
<feature type="compositionally biased region" description="Polar residues" evidence="3">
    <location>
        <begin position="273"/>
        <end position="282"/>
    </location>
</feature>
<feature type="compositionally biased region" description="Polar residues" evidence="3">
    <location>
        <begin position="66"/>
        <end position="96"/>
    </location>
</feature>
<feature type="repeat" description="RCC1" evidence="2">
    <location>
        <begin position="599"/>
        <end position="649"/>
    </location>
</feature>
<feature type="compositionally biased region" description="Polar residues" evidence="3">
    <location>
        <begin position="250"/>
        <end position="265"/>
    </location>
</feature>
<feature type="repeat" description="RCC1" evidence="2">
    <location>
        <begin position="284"/>
        <end position="336"/>
    </location>
</feature>
<feature type="compositionally biased region" description="Basic and acidic residues" evidence="3">
    <location>
        <begin position="680"/>
        <end position="695"/>
    </location>
</feature>
<dbReference type="Gene3D" id="2.130.10.30">
    <property type="entry name" value="Regulator of chromosome condensation 1/beta-lactamase-inhibitor protein II"/>
    <property type="match status" value="2"/>
</dbReference>
<dbReference type="SUPFAM" id="SSF47769">
    <property type="entry name" value="SAM/Pointed domain"/>
    <property type="match status" value="1"/>
</dbReference>
<feature type="repeat" description="RCC1" evidence="2">
    <location>
        <begin position="495"/>
        <end position="545"/>
    </location>
</feature>
<dbReference type="Pfam" id="PF00415">
    <property type="entry name" value="RCC1"/>
    <property type="match status" value="3"/>
</dbReference>
<dbReference type="InterPro" id="IPR051625">
    <property type="entry name" value="Signaling_Regulatory_Domain"/>
</dbReference>
<dbReference type="PROSITE" id="PS00626">
    <property type="entry name" value="RCC1_2"/>
    <property type="match status" value="2"/>
</dbReference>
<keyword evidence="1" id="KW-0677">Repeat</keyword>
<feature type="compositionally biased region" description="Low complexity" evidence="3">
    <location>
        <begin position="147"/>
        <end position="173"/>
    </location>
</feature>
<keyword evidence="6" id="KW-1185">Reference proteome</keyword>
<dbReference type="InterPro" id="IPR000408">
    <property type="entry name" value="Reg_chr_condens"/>
</dbReference>
<evidence type="ECO:0000259" key="4">
    <source>
        <dbReference type="Pfam" id="PF25390"/>
    </source>
</evidence>
<feature type="repeat" description="RCC1" evidence="2">
    <location>
        <begin position="546"/>
        <end position="598"/>
    </location>
</feature>
<feature type="compositionally biased region" description="Basic and acidic residues" evidence="3">
    <location>
        <begin position="41"/>
        <end position="50"/>
    </location>
</feature>
<sequence>MSNYSQASTLDQIRSRTANRHSRRASRQQSLGSTGGSSSTHDLEGVEDNRFTTPPASNASDRRNNSRGSTGAPTTPQDTFSRPSTSFSIESSTQGPDNEEFVTVKETTSLVETKLIEEKSGDLVEKYSTKLPPGPPPAKLRRANKKASTSAGVSTPAASSTPPTSFSTPISASNQSTNASTPNTSPPKRVSIAEIFDPITSEKKNEDADENDDDDDDDDDENDHAVSNDFHVHDIDEHDHTEAEEKQVRISISSPYMHTKSNSTTPEKHKFSSPGSQKSSNGHMKLLVCGKAENGRLGLHGNSAPHVLKPLPIRHFTGRIKSIAAGRDHTLALSLDGGIYAWGLGHDGRLGLGTEDNAPHPTKISFGPIADQIVTAIACGEMHCLAVTESRKVFSWGRNYYGRLGHGDSNNRPVPEMIRSLSHTSINNISAGVAYSAAVSVEGNLYTWGYGGHGQLGHNDKKNYSKPQIVKPLSEEIVTKVEAAYGHTLCLTATGELFSWGSGNGLLGLSDANPRLTPTRVALLSGVEIIDICSGYDHSMALDSVGEVYSWGNGGYGQLGQSEGNLCISTPEVVSGLSGQQCVSIAAGEFSSVAITAVGSIFSWGGGFGALGHEDVKNVYEPKLVDALKDCNVAACAIGSVHALVLVETETTFDESEMESSYQEDNEEVLQDFDEESSLEDDRIGGEKTDGRNRGGDVSLESSVNSIDFDAPLLNNPGSSLMSGGREGGEHGPKAASKIAVSSPSPHRSHDGTSSLGHVEEDEWLDEGEGAISLRVNGVPKYAPQSPELYSRETLFKYGDTLARFGYQGFSGEENYRKKYALGNQLGKGDTEMQEDESPPTHSYPAKEDADGVGMTTPTTYMRSTPSTGRTIGTTTFFNNSSRGGSTTNSSRAAAPVGKGGVDLARWLEKHDLGELYESLTGSGFGSLDSISKNVEFTDSALEEMGVFKKGLRMQFLAALKKLRSFKLVATIVRGEGMKNGGWCGPTRRRISVKWMGGQKLTRVATGNKPVWSETLIFQSIDQGEAERGEVVLEVIQNGIAKSSCCVSFEEIDRVPSEAEIGDGKPYPLVSVKGDMVGCIWVKLILRREGL</sequence>
<dbReference type="Proteomes" id="UP001165065">
    <property type="component" value="Unassembled WGS sequence"/>
</dbReference>
<feature type="compositionally biased region" description="Acidic residues" evidence="3">
    <location>
        <begin position="653"/>
        <end position="679"/>
    </location>
</feature>
<feature type="compositionally biased region" description="Polar residues" evidence="3">
    <location>
        <begin position="740"/>
        <end position="756"/>
    </location>
</feature>
<accession>A0A9W7GIV1</accession>
<dbReference type="InterPro" id="IPR035892">
    <property type="entry name" value="C2_domain_sf"/>
</dbReference>
<evidence type="ECO:0000256" key="3">
    <source>
        <dbReference type="SAM" id="MobiDB-lite"/>
    </source>
</evidence>
<dbReference type="SUPFAM" id="SSF50985">
    <property type="entry name" value="RCC1/BLIP-II"/>
    <property type="match status" value="2"/>
</dbReference>
<dbReference type="SUPFAM" id="SSF49562">
    <property type="entry name" value="C2 domain (Calcium/lipid-binding domain, CaLB)"/>
    <property type="match status" value="1"/>
</dbReference>
<dbReference type="OrthoDB" id="10256179at2759"/>
<dbReference type="InterPro" id="IPR013761">
    <property type="entry name" value="SAM/pointed_sf"/>
</dbReference>
<feature type="compositionally biased region" description="Acidic residues" evidence="3">
    <location>
        <begin position="207"/>
        <end position="222"/>
    </location>
</feature>
<proteinExistence type="predicted"/>
<feature type="compositionally biased region" description="Basic and acidic residues" evidence="3">
    <location>
        <begin position="223"/>
        <end position="248"/>
    </location>
</feature>
<feature type="region of interest" description="Disordered" evidence="3">
    <location>
        <begin position="827"/>
        <end position="895"/>
    </location>
</feature>
<dbReference type="AlphaFoldDB" id="A0A9W7GIV1"/>
<dbReference type="PRINTS" id="PR00633">
    <property type="entry name" value="RCCNDNSATION"/>
</dbReference>
<evidence type="ECO:0000256" key="2">
    <source>
        <dbReference type="PROSITE-ProRule" id="PRU00235"/>
    </source>
</evidence>
<evidence type="ECO:0000313" key="6">
    <source>
        <dbReference type="Proteomes" id="UP001165065"/>
    </source>
</evidence>
<feature type="repeat" description="RCC1" evidence="2">
    <location>
        <begin position="443"/>
        <end position="494"/>
    </location>
</feature>
<dbReference type="EMBL" id="BRYA01000223">
    <property type="protein sequence ID" value="GMI44685.1"/>
    <property type="molecule type" value="Genomic_DNA"/>
</dbReference>
<dbReference type="CDD" id="cd09487">
    <property type="entry name" value="SAM_superfamily"/>
    <property type="match status" value="1"/>
</dbReference>
<reference evidence="6" key="1">
    <citation type="journal article" date="2023" name="Commun. Biol.">
        <title>Genome analysis of Parmales, the sister group of diatoms, reveals the evolutionary specialization of diatoms from phago-mixotrophs to photoautotrophs.</title>
        <authorList>
            <person name="Ban H."/>
            <person name="Sato S."/>
            <person name="Yoshikawa S."/>
            <person name="Yamada K."/>
            <person name="Nakamura Y."/>
            <person name="Ichinomiya M."/>
            <person name="Sato N."/>
            <person name="Blanc-Mathieu R."/>
            <person name="Endo H."/>
            <person name="Kuwata A."/>
            <person name="Ogata H."/>
        </authorList>
    </citation>
    <scope>NUCLEOTIDE SEQUENCE [LARGE SCALE GENOMIC DNA]</scope>
</reference>
<gene>
    <name evidence="5" type="ORF">TrCOL_g13889</name>
</gene>
<organism evidence="5 6">
    <name type="scientific">Triparma columacea</name>
    <dbReference type="NCBI Taxonomy" id="722753"/>
    <lineage>
        <taxon>Eukaryota</taxon>
        <taxon>Sar</taxon>
        <taxon>Stramenopiles</taxon>
        <taxon>Ochrophyta</taxon>
        <taxon>Bolidophyceae</taxon>
        <taxon>Parmales</taxon>
        <taxon>Triparmaceae</taxon>
        <taxon>Triparma</taxon>
    </lineage>
</organism>
<dbReference type="InterPro" id="IPR009091">
    <property type="entry name" value="RCC1/BLIP-II"/>
</dbReference>
<name>A0A9W7GIV1_9STRA</name>
<feature type="compositionally biased region" description="Polar residues" evidence="3">
    <location>
        <begin position="1"/>
        <end position="16"/>
    </location>
</feature>
<feature type="compositionally biased region" description="Basic residues" evidence="3">
    <location>
        <begin position="17"/>
        <end position="26"/>
    </location>
</feature>
<feature type="repeat" description="RCC1" evidence="2">
    <location>
        <begin position="337"/>
        <end position="390"/>
    </location>
</feature>
<feature type="compositionally biased region" description="Low complexity" evidence="3">
    <location>
        <begin position="30"/>
        <end position="40"/>
    </location>
</feature>
<dbReference type="Gene3D" id="1.10.150.50">
    <property type="entry name" value="Transcription Factor, Ets-1"/>
    <property type="match status" value="1"/>
</dbReference>
<dbReference type="InterPro" id="IPR058923">
    <property type="entry name" value="RCC1-like_dom"/>
</dbReference>
<evidence type="ECO:0000256" key="1">
    <source>
        <dbReference type="ARBA" id="ARBA00022737"/>
    </source>
</evidence>
<feature type="compositionally biased region" description="Low complexity" evidence="3">
    <location>
        <begin position="863"/>
        <end position="892"/>
    </location>
</feature>
<feature type="domain" description="RCC1-like" evidence="4">
    <location>
        <begin position="285"/>
        <end position="482"/>
    </location>
</feature>
<feature type="region of interest" description="Disordered" evidence="3">
    <location>
        <begin position="126"/>
        <end position="282"/>
    </location>
</feature>
<dbReference type="Pfam" id="PF25390">
    <property type="entry name" value="WD40_RLD"/>
    <property type="match status" value="1"/>
</dbReference>
<evidence type="ECO:0000313" key="5">
    <source>
        <dbReference type="EMBL" id="GMI44685.1"/>
    </source>
</evidence>
<feature type="repeat" description="RCC1" evidence="2">
    <location>
        <begin position="391"/>
        <end position="442"/>
    </location>
</feature>